<evidence type="ECO:0000313" key="4">
    <source>
        <dbReference type="Proteomes" id="UP000183200"/>
    </source>
</evidence>
<feature type="signal peptide" evidence="1">
    <location>
        <begin position="1"/>
        <end position="21"/>
    </location>
</feature>
<dbReference type="EMBL" id="FNGY01000017">
    <property type="protein sequence ID" value="SDO64297.1"/>
    <property type="molecule type" value="Genomic_DNA"/>
</dbReference>
<evidence type="ECO:0000259" key="2">
    <source>
        <dbReference type="Pfam" id="PF20041"/>
    </source>
</evidence>
<evidence type="ECO:0000313" key="3">
    <source>
        <dbReference type="EMBL" id="SDO64297.1"/>
    </source>
</evidence>
<dbReference type="InterPro" id="IPR022385">
    <property type="entry name" value="Rhs_assc_core"/>
</dbReference>
<feature type="domain" description="DUF6443" evidence="2">
    <location>
        <begin position="368"/>
        <end position="496"/>
    </location>
</feature>
<dbReference type="NCBIfam" id="TIGR03696">
    <property type="entry name" value="Rhs_assc_core"/>
    <property type="match status" value="1"/>
</dbReference>
<keyword evidence="4" id="KW-1185">Reference proteome</keyword>
<keyword evidence="1" id="KW-0732">Signal</keyword>
<proteinExistence type="predicted"/>
<dbReference type="InterPro" id="IPR045619">
    <property type="entry name" value="DUF6443"/>
</dbReference>
<gene>
    <name evidence="3" type="ORF">SAMN05421820_11776</name>
</gene>
<dbReference type="Pfam" id="PF20041">
    <property type="entry name" value="DUF6443"/>
    <property type="match status" value="1"/>
</dbReference>
<feature type="chain" id="PRO_5010303468" evidence="1">
    <location>
        <begin position="22"/>
        <end position="1445"/>
    </location>
</feature>
<evidence type="ECO:0000256" key="1">
    <source>
        <dbReference type="SAM" id="SignalP"/>
    </source>
</evidence>
<name>A0A1H0L7V0_9SPHI</name>
<protein>
    <submittedName>
        <fullName evidence="3">RHS repeat-associated core domain-containing protein</fullName>
    </submittedName>
</protein>
<reference evidence="4" key="1">
    <citation type="submission" date="2016-10" db="EMBL/GenBank/DDBJ databases">
        <authorList>
            <person name="Varghese N."/>
            <person name="Submissions S."/>
        </authorList>
    </citation>
    <scope>NUCLEOTIDE SEQUENCE [LARGE SCALE GENOMIC DNA]</scope>
    <source>
        <strain evidence="4">DSM 19110</strain>
    </source>
</reference>
<dbReference type="Proteomes" id="UP000183200">
    <property type="component" value="Unassembled WGS sequence"/>
</dbReference>
<sequence length="1445" mass="159560">MLRKQLTALIILIVLSSTVTANLFGKNIDGLPFAIKAPKIVNGNTINFSVTYDMNYPSSSMLTITKCTAYGSTSDGQSWALGGNINVQVNGQNSFSIPFNLATTSAYITISLLITDSGPGGQGPIQTYKILKQVLAVNNTNFSPGSLQVPAVKYHLLNSYTDTIKMSLPTGGISKRYRYKWQTDRLEGWEDLPGETASFLTPQLTECTKKYRRIAISDTAFVADTSLVAIGVPVTIYGVNSPKIQANNETINYGTSANILGGNVTTAYCYPASLPPVTVSYQWQKNIDGVFVDVAGAASKDLIGTGNLTNDAVYRRKFDCMGLIGYSNEVYIGLLPESLQGLIELVPGERTHSRSIIIKVPGVKNMGQLYGLNTKDYIQTTEYFDGLGRLIQTVQKQGSPTFADIIQPLTYDAFGRENKKYLPYTSPGNGGFYRPDALQNGAGQSAFYNMPPVGVVSTAYPYSQSIYESSPASVIEQQGSPGAIWQPSSGHTSRAEHGTNTFNEVKQWTINTNGANSSFYQPGKLFKSIIKDENWISGDLKAGTVEEFKDFNGRIVLKRIWETDTKSLSTYYIYDDLGNQCYVIPPAVNENGQNISSFTETDTLFDQYIYGYHYDKKNRLIEKKIPGKGWEYLIYNLLDQVVLKQDANLKTKNEWVFSKYDCFGRIVTTGIFSDSRSPDALQSLVNSQSVLWEQRISTGEGYDNASFPQTISSYHSINYYDDYNFPANNFGQPNGTTQVLASQTKGLPTASKINVLGTTTMLLRVNYYDNESRLVQSKSQNHLAGTDVIDNTYNFADELLTSNRAHTVNSKTTTIANRYEYDHTGRKLLTTENINSQGEIILSKLDYNEIGQLKQKQMHASNAGQSAATDLILDQADIVQSGQNKTSTASKSITLRPGFEAKSGSFFLATIADAEFLQKIDYAYNERGWLKNSHSDLFSMQLNYNDGTTPQYNGNISNQLWGTGGTTLPNTFTYGYDKLNRLNNATSGNFGEVISYDLMGNINSLTRDGKAGNYSYTGNRLNNISGLLATGVYAYDENGNTITDGRNAATISYNYLNLPQTVTKGTLNVTYTYDAKGNKLRKQSNTGEITDYINGIQYKNGETIDFIITEEGLSRNNSGTYSYEYTLEDHLGNNRATFYKNPVSGSLEVLQRDDYYAFGLRKPVLAASNENKYLYNQKEIQGELGQYDYGARFYDPVVARWNVVDPLAELMRRHSPYNYAFNNPIRFVDPDGMMPLPYPPIMGGPGIFFGLKTIAKGWLAYVKWGVNNNIRLVNSVLDPISNANNAGMSKGKVKAEYTKAANEGVRNLVADAMLGWGAGKLIGSVGKGLGRGVALEVGQVTTLTKGERLTMFKDDILQAPAPNSPKEALNLINSTLDNIEIRYSTANDRMYGILDDKYVTYHSDGSVTALTKGQRIEIKPGGDFSIINRKDGKTFLNKTNNSTGQ</sequence>
<dbReference type="InterPro" id="IPR055015">
    <property type="entry name" value="GCX_COOH"/>
</dbReference>
<dbReference type="RefSeq" id="WP_074612884.1">
    <property type="nucleotide sequence ID" value="NZ_FNGY01000017.1"/>
</dbReference>
<dbReference type="OrthoDB" id="2972467at2"/>
<accession>A0A1H0L7V0</accession>
<dbReference type="NCBIfam" id="NF045639">
    <property type="entry name" value="GCX_COOH"/>
    <property type="match status" value="1"/>
</dbReference>
<dbReference type="Gene3D" id="2.180.10.10">
    <property type="entry name" value="RHS repeat-associated core"/>
    <property type="match status" value="1"/>
</dbReference>
<organism evidence="3 4">
    <name type="scientific">Pedobacter steynii</name>
    <dbReference type="NCBI Taxonomy" id="430522"/>
    <lineage>
        <taxon>Bacteria</taxon>
        <taxon>Pseudomonadati</taxon>
        <taxon>Bacteroidota</taxon>
        <taxon>Sphingobacteriia</taxon>
        <taxon>Sphingobacteriales</taxon>
        <taxon>Sphingobacteriaceae</taxon>
        <taxon>Pedobacter</taxon>
    </lineage>
</organism>